<dbReference type="RefSeq" id="WP_217258940.1">
    <property type="nucleotide sequence ID" value="NZ_MH909330.1"/>
</dbReference>
<proteinExistence type="predicted"/>
<organism evidence="2">
    <name type="scientific">Leclercia adecarboxylata</name>
    <dbReference type="NCBI Taxonomy" id="83655"/>
    <lineage>
        <taxon>Bacteria</taxon>
        <taxon>Pseudomonadati</taxon>
        <taxon>Pseudomonadota</taxon>
        <taxon>Gammaproteobacteria</taxon>
        <taxon>Enterobacterales</taxon>
        <taxon>Enterobacteriaceae</taxon>
        <taxon>Leclercia</taxon>
    </lineage>
</organism>
<evidence type="ECO:0000313" key="2">
    <source>
        <dbReference type="EMBL" id="QBQ66639.1"/>
    </source>
</evidence>
<evidence type="ECO:0000256" key="1">
    <source>
        <dbReference type="SAM" id="MobiDB-lite"/>
    </source>
</evidence>
<name>A0A482M1C0_9ENTR</name>
<sequence length="275" mass="31942">MFIAKIVRYCEVNIWAGFHNDKGTNMADGFSEWLPVISTLSGGGLAFYAALVVNKRSHKYALERETLAAKERQRQEQHLAEDKRQKELLYITTELVFTLEIFAEECARVADDTGEPDERGEYRPTTKTPELEISDIKGDWRTLPALIMYRIRELPVLMNEARRNISAAAENDWAPYYTESFQERQYQYARLGLKALTLARRLRQLAGLPGTRLDVTEWSAQPVLWGRWRLERNRRYQQRILRERELATFHIANNQHNQNNGQHDKPAGPDHGDTP</sequence>
<protein>
    <submittedName>
        <fullName evidence="2">Uncharacterized protein</fullName>
    </submittedName>
</protein>
<accession>A0A482M1C0</accession>
<feature type="region of interest" description="Disordered" evidence="1">
    <location>
        <begin position="252"/>
        <end position="275"/>
    </location>
</feature>
<feature type="compositionally biased region" description="Basic and acidic residues" evidence="1">
    <location>
        <begin position="262"/>
        <end position="275"/>
    </location>
</feature>
<dbReference type="EMBL" id="MH909330">
    <property type="protein sequence ID" value="QBQ66639.1"/>
    <property type="molecule type" value="Genomic_DNA"/>
</dbReference>
<geneLocation type="plasmid" evidence="2">
    <name>p707804-1FII</name>
</geneLocation>
<dbReference type="AlphaFoldDB" id="A0A482M1C0"/>
<keyword evidence="2" id="KW-0614">Plasmid</keyword>
<reference evidence="2" key="1">
    <citation type="submission" date="2018-09" db="EMBL/GenBank/DDBJ databases">
        <authorList>
            <person name="Yuan Q."/>
            <person name="Jiang X."/>
            <person name="Jing Y."/>
            <person name="Cheng Q."/>
            <person name="Zhou D."/>
        </authorList>
    </citation>
    <scope>NUCLEOTIDE SEQUENCE</scope>
    <source>
        <strain evidence="2">150707804</strain>
        <plasmid evidence="2">p707804-1FII</plasmid>
    </source>
</reference>